<reference evidence="1 2" key="1">
    <citation type="submission" date="2023-01" db="EMBL/GenBank/DDBJ databases">
        <title>Analysis of 21 Apiospora genomes using comparative genomics revels a genus with tremendous synthesis potential of carbohydrate active enzymes and secondary metabolites.</title>
        <authorList>
            <person name="Sorensen T."/>
        </authorList>
    </citation>
    <scope>NUCLEOTIDE SEQUENCE [LARGE SCALE GENOMIC DNA]</scope>
    <source>
        <strain evidence="1 2">CBS 135458</strain>
    </source>
</reference>
<name>A0ABR1TNF6_9PEZI</name>
<protein>
    <submittedName>
        <fullName evidence="1">Uncharacterized protein</fullName>
    </submittedName>
</protein>
<evidence type="ECO:0000313" key="2">
    <source>
        <dbReference type="Proteomes" id="UP001480595"/>
    </source>
</evidence>
<evidence type="ECO:0000313" key="1">
    <source>
        <dbReference type="EMBL" id="KAK8048195.1"/>
    </source>
</evidence>
<organism evidence="1 2">
    <name type="scientific">Apiospora phragmitis</name>
    <dbReference type="NCBI Taxonomy" id="2905665"/>
    <lineage>
        <taxon>Eukaryota</taxon>
        <taxon>Fungi</taxon>
        <taxon>Dikarya</taxon>
        <taxon>Ascomycota</taxon>
        <taxon>Pezizomycotina</taxon>
        <taxon>Sordariomycetes</taxon>
        <taxon>Xylariomycetidae</taxon>
        <taxon>Amphisphaeriales</taxon>
        <taxon>Apiosporaceae</taxon>
        <taxon>Apiospora</taxon>
    </lineage>
</organism>
<dbReference type="Proteomes" id="UP001480595">
    <property type="component" value="Unassembled WGS sequence"/>
</dbReference>
<comment type="caution">
    <text evidence="1">The sequence shown here is derived from an EMBL/GenBank/DDBJ whole genome shotgun (WGS) entry which is preliminary data.</text>
</comment>
<gene>
    <name evidence="1" type="ORF">PG994_009925</name>
</gene>
<proteinExistence type="predicted"/>
<dbReference type="GeneID" id="92094397"/>
<dbReference type="EMBL" id="JAQQWL010000011">
    <property type="protein sequence ID" value="KAK8048195.1"/>
    <property type="molecule type" value="Genomic_DNA"/>
</dbReference>
<keyword evidence="2" id="KW-1185">Reference proteome</keyword>
<dbReference type="RefSeq" id="XP_066710444.1">
    <property type="nucleotide sequence ID" value="XM_066861334.1"/>
</dbReference>
<accession>A0ABR1TNF6</accession>
<sequence>MRMQTITELDEALSNNSATYKSSSYTNFLQQIESLRLFCNLGLQFQTRHERREMSSSMGGMATPDSWALRAQKAFQAQRDMQRMVCLQRDSALEIVETLLEEGTSPQLAHLSNCLKFACANCTSKLNRHNRPFLCGHQPSCPTALVSLSSATLEDFQSLHGFDIDHNTSGALSSKVQTLILDLKYRPRNEKW</sequence>